<dbReference type="PANTHER" id="PTHR22550">
    <property type="entry name" value="SPORE GERMINATION PROTEIN"/>
    <property type="match status" value="1"/>
</dbReference>
<comment type="similarity">
    <text evidence="1">Belongs to the GerABKA family.</text>
</comment>
<evidence type="ECO:0000313" key="4">
    <source>
        <dbReference type="EMBL" id="ANE48933.1"/>
    </source>
</evidence>
<dbReference type="KEGG" id="pswu:SY83_14490"/>
<protein>
    <submittedName>
        <fullName evidence="4">Uncharacterized protein</fullName>
    </submittedName>
</protein>
<evidence type="ECO:0000313" key="5">
    <source>
        <dbReference type="Proteomes" id="UP000076927"/>
    </source>
</evidence>
<feature type="transmembrane region" description="Helical" evidence="3">
    <location>
        <begin position="340"/>
        <end position="368"/>
    </location>
</feature>
<dbReference type="InterPro" id="IPR004995">
    <property type="entry name" value="Spore_Ger"/>
</dbReference>
<dbReference type="PATRIC" id="fig|1178515.4.peg.2909"/>
<dbReference type="GO" id="GO:0009847">
    <property type="term" value="P:spore germination"/>
    <property type="evidence" value="ECO:0007669"/>
    <property type="project" value="InterPro"/>
</dbReference>
<dbReference type="Proteomes" id="UP000076927">
    <property type="component" value="Chromosome"/>
</dbReference>
<sequence>MFKDHPNFVVKTLEHPSGQQVGLFYMKIIVNSAMLSRELMEPIMSFSGEITYGDLLRRIPIGQVNQVQCINDITQAILLGWTYVHLDGETKGAVFNTSHPKHRQVSKPEIETQILGPQVAFTESMEMNSALIHSYIPDISLKEVSLKAGEKLSTPISLFYMEDLCDPDLVQTIQDKVESLNLKAVLDADILAQWIEDGPTSIFPQLLLTERVDRAIYPLLEGKAVLMVGGSPFAIICPSTFLDFFKSVEDSYYRWNTGSFLRLMRVLALLISLFGTSIYVAALTYHYETIPQAFLVPLAQSRARVPFPPLFEALLLELIIQLLSEAGARLPTKVGQTMGIVGGIVIGQAAVQAGFTSNILIIIVALGALSSFTTPVFQMANSIRSTRFPIIILAGILGAEGIAMGIVLLVLHLLRQTSMGHPYFYPMFAATGVDKRDGLLRSPYLLFPKKSIFVQKEGNSSKKPGGDIDD</sequence>
<gene>
    <name evidence="4" type="ORF">SY83_14490</name>
</gene>
<dbReference type="EMBL" id="CP011388">
    <property type="protein sequence ID" value="ANE48933.1"/>
    <property type="molecule type" value="Genomic_DNA"/>
</dbReference>
<evidence type="ECO:0000256" key="1">
    <source>
        <dbReference type="ARBA" id="ARBA00005278"/>
    </source>
</evidence>
<reference evidence="4 5" key="1">
    <citation type="submission" date="2015-01" db="EMBL/GenBank/DDBJ databases">
        <title>Paenibacillus swuensis/DY6/whole genome sequencing.</title>
        <authorList>
            <person name="Kim M.K."/>
            <person name="Srinivasan S."/>
            <person name="Lee J.-J."/>
        </authorList>
    </citation>
    <scope>NUCLEOTIDE SEQUENCE [LARGE SCALE GENOMIC DNA]</scope>
    <source>
        <strain evidence="4 5">DY6</strain>
    </source>
</reference>
<feature type="transmembrane region" description="Helical" evidence="3">
    <location>
        <begin position="266"/>
        <end position="287"/>
    </location>
</feature>
<dbReference type="PIRSF" id="PIRSF005690">
    <property type="entry name" value="GerBA"/>
    <property type="match status" value="1"/>
</dbReference>
<feature type="transmembrane region" description="Helical" evidence="3">
    <location>
        <begin position="388"/>
        <end position="414"/>
    </location>
</feature>
<organism evidence="4 5">
    <name type="scientific">Paenibacillus swuensis</name>
    <dbReference type="NCBI Taxonomy" id="1178515"/>
    <lineage>
        <taxon>Bacteria</taxon>
        <taxon>Bacillati</taxon>
        <taxon>Bacillota</taxon>
        <taxon>Bacilli</taxon>
        <taxon>Bacillales</taxon>
        <taxon>Paenibacillaceae</taxon>
        <taxon>Paenibacillus</taxon>
    </lineage>
</organism>
<dbReference type="InterPro" id="IPR050768">
    <property type="entry name" value="UPF0353/GerABKA_families"/>
</dbReference>
<accession>A0A172TQ92</accession>
<proteinExistence type="inferred from homology"/>
<dbReference type="Pfam" id="PF03323">
    <property type="entry name" value="GerA"/>
    <property type="match status" value="1"/>
</dbReference>
<keyword evidence="2 3" id="KW-0472">Membrane</keyword>
<feature type="transmembrane region" description="Helical" evidence="3">
    <location>
        <begin position="224"/>
        <end position="245"/>
    </location>
</feature>
<dbReference type="PANTHER" id="PTHR22550:SF5">
    <property type="entry name" value="LEUCINE ZIPPER PROTEIN 4"/>
    <property type="match status" value="1"/>
</dbReference>
<dbReference type="AlphaFoldDB" id="A0A172TQ92"/>
<evidence type="ECO:0000256" key="2">
    <source>
        <dbReference type="ARBA" id="ARBA00023136"/>
    </source>
</evidence>
<keyword evidence="3" id="KW-1133">Transmembrane helix</keyword>
<evidence type="ECO:0000256" key="3">
    <source>
        <dbReference type="SAM" id="Phobius"/>
    </source>
</evidence>
<dbReference type="GO" id="GO:0016020">
    <property type="term" value="C:membrane"/>
    <property type="evidence" value="ECO:0007669"/>
    <property type="project" value="InterPro"/>
</dbReference>
<keyword evidence="5" id="KW-1185">Reference proteome</keyword>
<name>A0A172TQ92_9BACL</name>
<dbReference type="STRING" id="1178515.SY83_14490"/>
<keyword evidence="3" id="KW-0812">Transmembrane</keyword>